<evidence type="ECO:0000256" key="1">
    <source>
        <dbReference type="SAM" id="MobiDB-lite"/>
    </source>
</evidence>
<feature type="region of interest" description="Disordered" evidence="1">
    <location>
        <begin position="1"/>
        <end position="69"/>
    </location>
</feature>
<sequence>MAIVPSSRPDVDAATGLHSAGQYNEANETVKQVQDSARDDQVDLKASPESGNLVSRNPDSGAAARAIAK</sequence>
<keyword evidence="3" id="KW-1185">Reference proteome</keyword>
<accession>A0ABW9ES46</accession>
<evidence type="ECO:0000313" key="2">
    <source>
        <dbReference type="EMBL" id="MFM0721798.1"/>
    </source>
</evidence>
<feature type="compositionally biased region" description="Polar residues" evidence="1">
    <location>
        <begin position="21"/>
        <end position="35"/>
    </location>
</feature>
<evidence type="ECO:0000313" key="3">
    <source>
        <dbReference type="Proteomes" id="UP001629392"/>
    </source>
</evidence>
<dbReference type="Proteomes" id="UP001629392">
    <property type="component" value="Unassembled WGS sequence"/>
</dbReference>
<feature type="compositionally biased region" description="Polar residues" evidence="1">
    <location>
        <begin position="49"/>
        <end position="58"/>
    </location>
</feature>
<reference evidence="2 3" key="1">
    <citation type="journal article" date="2024" name="Chem. Sci.">
        <title>Discovery of megapolipeptins by genome mining of a Burkholderiales bacteria collection.</title>
        <authorList>
            <person name="Paulo B.S."/>
            <person name="Recchia M.J.J."/>
            <person name="Lee S."/>
            <person name="Fergusson C.H."/>
            <person name="Romanowski S.B."/>
            <person name="Hernandez A."/>
            <person name="Krull N."/>
            <person name="Liu D.Y."/>
            <person name="Cavanagh H."/>
            <person name="Bos A."/>
            <person name="Gray C.A."/>
            <person name="Murphy B.T."/>
            <person name="Linington R.G."/>
            <person name="Eustaquio A.S."/>
        </authorList>
    </citation>
    <scope>NUCLEOTIDE SEQUENCE [LARGE SCALE GENOMIC DNA]</scope>
    <source>
        <strain evidence="2 3">RL17-350-BIC-E</strain>
    </source>
</reference>
<proteinExistence type="predicted"/>
<name>A0ABW9ES46_9BURK</name>
<gene>
    <name evidence="2" type="ORF">PQQ73_36535</name>
</gene>
<comment type="caution">
    <text evidence="2">The sequence shown here is derived from an EMBL/GenBank/DDBJ whole genome shotgun (WGS) entry which is preliminary data.</text>
</comment>
<protein>
    <recommendedName>
        <fullName evidence="4">SMP domain-containing protein</fullName>
    </recommendedName>
</protein>
<organism evidence="2 3">
    <name type="scientific">Paraburkholderia strydomiana</name>
    <dbReference type="NCBI Taxonomy" id="1245417"/>
    <lineage>
        <taxon>Bacteria</taxon>
        <taxon>Pseudomonadati</taxon>
        <taxon>Pseudomonadota</taxon>
        <taxon>Betaproteobacteria</taxon>
        <taxon>Burkholderiales</taxon>
        <taxon>Burkholderiaceae</taxon>
        <taxon>Paraburkholderia</taxon>
    </lineage>
</organism>
<dbReference type="EMBL" id="JAQQCL010000056">
    <property type="protein sequence ID" value="MFM0721798.1"/>
    <property type="molecule type" value="Genomic_DNA"/>
</dbReference>
<evidence type="ECO:0008006" key="4">
    <source>
        <dbReference type="Google" id="ProtNLM"/>
    </source>
</evidence>
<dbReference type="RefSeq" id="WP_408150473.1">
    <property type="nucleotide sequence ID" value="NZ_JAQQCL010000056.1"/>
</dbReference>